<feature type="signal peptide" evidence="1">
    <location>
        <begin position="1"/>
        <end position="18"/>
    </location>
</feature>
<gene>
    <name evidence="2" type="ORF">SAMN05444920_107206</name>
</gene>
<sequence>MKIRVLIAAGVLALAAGAPPLVLDKLGEGTPVVNVESYVQHINVLTS</sequence>
<name>A0A1H6E2E3_9ACTN</name>
<dbReference type="RefSeq" id="WP_160150395.1">
    <property type="nucleotide sequence ID" value="NZ_FNVT01000007.1"/>
</dbReference>
<reference evidence="2 3" key="1">
    <citation type="submission" date="2016-10" db="EMBL/GenBank/DDBJ databases">
        <authorList>
            <person name="de Groot N.N."/>
        </authorList>
    </citation>
    <scope>NUCLEOTIDE SEQUENCE [LARGE SCALE GENOMIC DNA]</scope>
    <source>
        <strain evidence="2 3">CGMCC 4.7037</strain>
    </source>
</reference>
<keyword evidence="1" id="KW-0732">Signal</keyword>
<dbReference type="Proteomes" id="UP000236732">
    <property type="component" value="Unassembled WGS sequence"/>
</dbReference>
<feature type="chain" id="PRO_5038492579" evidence="1">
    <location>
        <begin position="19"/>
        <end position="47"/>
    </location>
</feature>
<evidence type="ECO:0000313" key="3">
    <source>
        <dbReference type="Proteomes" id="UP000236732"/>
    </source>
</evidence>
<organism evidence="2 3">
    <name type="scientific">Nonomuraea solani</name>
    <dbReference type="NCBI Taxonomy" id="1144553"/>
    <lineage>
        <taxon>Bacteria</taxon>
        <taxon>Bacillati</taxon>
        <taxon>Actinomycetota</taxon>
        <taxon>Actinomycetes</taxon>
        <taxon>Streptosporangiales</taxon>
        <taxon>Streptosporangiaceae</taxon>
        <taxon>Nonomuraea</taxon>
    </lineage>
</organism>
<keyword evidence="3" id="KW-1185">Reference proteome</keyword>
<dbReference type="AlphaFoldDB" id="A0A1H6E2E3"/>
<proteinExistence type="predicted"/>
<dbReference type="EMBL" id="FNVT01000007">
    <property type="protein sequence ID" value="SEG91166.1"/>
    <property type="molecule type" value="Genomic_DNA"/>
</dbReference>
<evidence type="ECO:0000256" key="1">
    <source>
        <dbReference type="SAM" id="SignalP"/>
    </source>
</evidence>
<protein>
    <submittedName>
        <fullName evidence="2">Uncharacterized protein</fullName>
    </submittedName>
</protein>
<accession>A0A1H6E2E3</accession>
<evidence type="ECO:0000313" key="2">
    <source>
        <dbReference type="EMBL" id="SEG91166.1"/>
    </source>
</evidence>